<dbReference type="EMBL" id="CP139781">
    <property type="protein sequence ID" value="WRQ88058.1"/>
    <property type="molecule type" value="Genomic_DNA"/>
</dbReference>
<dbReference type="RefSeq" id="WP_221028908.1">
    <property type="nucleotide sequence ID" value="NZ_CP139781.1"/>
</dbReference>
<sequence length="237" mass="27076">MTADIEFEKWRQAGRKKTQWGLAWYLALQVCRRYYRSHGIKPVVIQREGLGYYGIALAELSCSDADPPQTFGRFTIAGNVENWIKNIPGGHDVDLETLCASGTSTPELIQLALRHFELPLRPEKSHAGCRHHRWSDSYVLLFEVMTILALRRSHQDMTIWNGDWDQEWCRQRDPLADMRQHPGYFEIDAQWRTQGAIAISGDGRLLDGSSRNLWEEFMEGASASNLASAIEQILEVA</sequence>
<proteinExistence type="predicted"/>
<organism evidence="1 2">
    <name type="scientific">Actomonas aquatica</name>
    <dbReference type="NCBI Taxonomy" id="2866162"/>
    <lineage>
        <taxon>Bacteria</taxon>
        <taxon>Pseudomonadati</taxon>
        <taxon>Verrucomicrobiota</taxon>
        <taxon>Opitutia</taxon>
        <taxon>Opitutales</taxon>
        <taxon>Opitutaceae</taxon>
        <taxon>Actomonas</taxon>
    </lineage>
</organism>
<reference evidence="1 2" key="2">
    <citation type="submission" date="2023-12" db="EMBL/GenBank/DDBJ databases">
        <title>Description of an unclassified Opitutus bacterium of Verrucomicrobiota.</title>
        <authorList>
            <person name="Zhang D.-F."/>
        </authorList>
    </citation>
    <scope>NUCLEOTIDE SEQUENCE [LARGE SCALE GENOMIC DNA]</scope>
    <source>
        <strain evidence="1 2">WL0086</strain>
    </source>
</reference>
<gene>
    <name evidence="1" type="ORF">K1X11_001480</name>
</gene>
<protein>
    <submittedName>
        <fullName evidence="1">Uncharacterized protein</fullName>
    </submittedName>
</protein>
<dbReference type="Proteomes" id="UP000738431">
    <property type="component" value="Chromosome"/>
</dbReference>
<evidence type="ECO:0000313" key="2">
    <source>
        <dbReference type="Proteomes" id="UP000738431"/>
    </source>
</evidence>
<evidence type="ECO:0000313" key="1">
    <source>
        <dbReference type="EMBL" id="WRQ88058.1"/>
    </source>
</evidence>
<name>A0ABZ1CA01_9BACT</name>
<keyword evidence="2" id="KW-1185">Reference proteome</keyword>
<accession>A0ABZ1CA01</accession>
<reference evidence="1 2" key="1">
    <citation type="submission" date="2021-08" db="EMBL/GenBank/DDBJ databases">
        <authorList>
            <person name="Zhang D."/>
            <person name="Zhang A."/>
            <person name="Wang L."/>
        </authorList>
    </citation>
    <scope>NUCLEOTIDE SEQUENCE [LARGE SCALE GENOMIC DNA]</scope>
    <source>
        <strain evidence="1 2">WL0086</strain>
    </source>
</reference>